<dbReference type="InterPro" id="IPR011629">
    <property type="entry name" value="CobW-like_C"/>
</dbReference>
<dbReference type="Gene3D" id="3.40.50.300">
    <property type="entry name" value="P-loop containing nucleotide triphosphate hydrolases"/>
    <property type="match status" value="1"/>
</dbReference>
<feature type="region of interest" description="Disordered" evidence="7">
    <location>
        <begin position="246"/>
        <end position="281"/>
    </location>
</feature>
<accession>A0AAP0VBB2</accession>
<evidence type="ECO:0000256" key="2">
    <source>
        <dbReference type="ARBA" id="ARBA00022801"/>
    </source>
</evidence>
<evidence type="ECO:0000256" key="5">
    <source>
        <dbReference type="ARBA" id="ARBA00045658"/>
    </source>
</evidence>
<dbReference type="Pfam" id="PF07683">
    <property type="entry name" value="CobW_C"/>
    <property type="match status" value="1"/>
</dbReference>
<feature type="domain" description="CobW C-terminal" evidence="8">
    <location>
        <begin position="291"/>
        <end position="407"/>
    </location>
</feature>
<dbReference type="PANTHER" id="PTHR43603:SF1">
    <property type="entry name" value="ZINC-REGULATED GTPASE METALLOPROTEIN ACTIVATOR 1"/>
    <property type="match status" value="1"/>
</dbReference>
<evidence type="ECO:0000256" key="1">
    <source>
        <dbReference type="ARBA" id="ARBA00022741"/>
    </source>
</evidence>
<dbReference type="SUPFAM" id="SSF90002">
    <property type="entry name" value="Hypothetical protein YjiA, C-terminal domain"/>
    <property type="match status" value="1"/>
</dbReference>
<dbReference type="Gene3D" id="3.30.1220.10">
    <property type="entry name" value="CobW-like, C-terminal domain"/>
    <property type="match status" value="1"/>
</dbReference>
<dbReference type="Proteomes" id="UP000032541">
    <property type="component" value="Unassembled WGS sequence"/>
</dbReference>
<dbReference type="SUPFAM" id="SSF52540">
    <property type="entry name" value="P-loop containing nucleoside triphosphate hydrolases"/>
    <property type="match status" value="1"/>
</dbReference>
<dbReference type="PANTHER" id="PTHR43603">
    <property type="entry name" value="COBW DOMAIN-CONTAINING PROTEIN DDB_G0274527"/>
    <property type="match status" value="1"/>
</dbReference>
<dbReference type="GO" id="GO:0016787">
    <property type="term" value="F:hydrolase activity"/>
    <property type="evidence" value="ECO:0007669"/>
    <property type="project" value="UniProtKB-KW"/>
</dbReference>
<dbReference type="InterPro" id="IPR051927">
    <property type="entry name" value="Zn_Chap_cDPG_Synth"/>
</dbReference>
<reference evidence="9 10" key="1">
    <citation type="journal article" date="2015" name="BMC Genomics">
        <title>Comparative genome analysis of Prevotella intermedia strain isolated from infected root canal reveals features related to pathogenicity and adaptation.</title>
        <authorList>
            <person name="Ruan Y."/>
            <person name="Shen L."/>
            <person name="Zou Y."/>
            <person name="Qi Z."/>
            <person name="Yin J."/>
            <person name="Jiang J."/>
            <person name="Guo L."/>
            <person name="He L."/>
            <person name="Chen Z."/>
            <person name="Tang Z."/>
            <person name="Qin S."/>
        </authorList>
    </citation>
    <scope>NUCLEOTIDE SEQUENCE [LARGE SCALE GENOMIC DNA]</scope>
    <source>
        <strain evidence="9 10">ZT</strain>
    </source>
</reference>
<dbReference type="RefSeq" id="WP_045166895.1">
    <property type="nucleotide sequence ID" value="NZ_ATMK01000003.1"/>
</dbReference>
<keyword evidence="2" id="KW-0378">Hydrolase</keyword>
<dbReference type="InterPro" id="IPR003495">
    <property type="entry name" value="CobW/HypB/UreG_nucleotide-bd"/>
</dbReference>
<evidence type="ECO:0000313" key="9">
    <source>
        <dbReference type="EMBL" id="KJJ87849.1"/>
    </source>
</evidence>
<feature type="compositionally biased region" description="Basic residues" evidence="7">
    <location>
        <begin position="263"/>
        <end position="275"/>
    </location>
</feature>
<evidence type="ECO:0000259" key="8">
    <source>
        <dbReference type="SMART" id="SM00833"/>
    </source>
</evidence>
<comment type="catalytic activity">
    <reaction evidence="6">
        <text>GTP + H2O = GDP + phosphate + H(+)</text>
        <dbReference type="Rhea" id="RHEA:19669"/>
        <dbReference type="ChEBI" id="CHEBI:15377"/>
        <dbReference type="ChEBI" id="CHEBI:15378"/>
        <dbReference type="ChEBI" id="CHEBI:37565"/>
        <dbReference type="ChEBI" id="CHEBI:43474"/>
        <dbReference type="ChEBI" id="CHEBI:58189"/>
    </reaction>
    <physiologicalReaction direction="left-to-right" evidence="6">
        <dbReference type="Rhea" id="RHEA:19670"/>
    </physiologicalReaction>
</comment>
<name>A0AAP0VBB2_PREIN</name>
<keyword evidence="3" id="KW-0143">Chaperone</keyword>
<sequence length="408" mass="46973">MDKKETPVLLLTGYLGSGKTTLVNKILSNNKGIKFAVIVNDIGEVNIDADLIEKGGVVDQQDDSLVALQNGCICCTLKMDLVQQLSDIVKMHRFDYIVIEASGICEPAPIAQTICAYPQIYPDLAKDGRAVLDSIVTVVDARRMCDEFSAGNDLMKKELDEDDIENLLIQQIEFCSFVLLNKADDVSPEELQKVRTIVRALQPKAEIIECNYGDVDFDRILDTKDFDFDKVATSASWIAAIENEGDDEHHEHDEHHHDEHHVEKHSHHHHHHHHHDHLENEEHGEALEYNIDTFVYYARRPFDLNFFDDFVARKWPKSIIRCKGLCYFDNEKDVCYVFEQAGKQVTLRNAGQWYATMPEFELREFLERNPRLKKDWEEPYGDRMQKLVFIGQNMDKAAIKAELDKCLK</sequence>
<dbReference type="Pfam" id="PF02492">
    <property type="entry name" value="cobW"/>
    <property type="match status" value="1"/>
</dbReference>
<dbReference type="InterPro" id="IPR036627">
    <property type="entry name" value="CobW-likC_sf"/>
</dbReference>
<evidence type="ECO:0000256" key="6">
    <source>
        <dbReference type="ARBA" id="ARBA00049117"/>
    </source>
</evidence>
<evidence type="ECO:0000256" key="3">
    <source>
        <dbReference type="ARBA" id="ARBA00023186"/>
    </source>
</evidence>
<comment type="caution">
    <text evidence="9">The sequence shown here is derived from an EMBL/GenBank/DDBJ whole genome shotgun (WGS) entry which is preliminary data.</text>
</comment>
<organism evidence="9 10">
    <name type="scientific">Prevotella intermedia ZT</name>
    <dbReference type="NCBI Taxonomy" id="1347790"/>
    <lineage>
        <taxon>Bacteria</taxon>
        <taxon>Pseudomonadati</taxon>
        <taxon>Bacteroidota</taxon>
        <taxon>Bacteroidia</taxon>
        <taxon>Bacteroidales</taxon>
        <taxon>Prevotellaceae</taxon>
        <taxon>Prevotella</taxon>
    </lineage>
</organism>
<evidence type="ECO:0000256" key="7">
    <source>
        <dbReference type="SAM" id="MobiDB-lite"/>
    </source>
</evidence>
<dbReference type="SMART" id="SM00833">
    <property type="entry name" value="CobW_C"/>
    <property type="match status" value="1"/>
</dbReference>
<dbReference type="GO" id="GO:0000166">
    <property type="term" value="F:nucleotide binding"/>
    <property type="evidence" value="ECO:0007669"/>
    <property type="project" value="UniProtKB-KW"/>
</dbReference>
<protein>
    <submittedName>
        <fullName evidence="9">Cobalamin biosynthesis protein CobW</fullName>
    </submittedName>
</protein>
<gene>
    <name evidence="9" type="ORF">M573_103122</name>
</gene>
<evidence type="ECO:0000256" key="4">
    <source>
        <dbReference type="ARBA" id="ARBA00034320"/>
    </source>
</evidence>
<proteinExistence type="inferred from homology"/>
<dbReference type="EMBL" id="ATMK01000003">
    <property type="protein sequence ID" value="KJJ87849.1"/>
    <property type="molecule type" value="Genomic_DNA"/>
</dbReference>
<keyword evidence="1" id="KW-0547">Nucleotide-binding</keyword>
<dbReference type="InterPro" id="IPR027417">
    <property type="entry name" value="P-loop_NTPase"/>
</dbReference>
<comment type="function">
    <text evidence="5">Zinc chaperone that directly transfers zinc cofactor to target proteins, thereby activating them. Zinc is transferred from the CXCC motif in the GTPase domain to the zinc binding site in target proteins in a process requiring GTP hydrolysis.</text>
</comment>
<dbReference type="AlphaFoldDB" id="A0AAP0VBB2"/>
<dbReference type="CDD" id="cd03112">
    <property type="entry name" value="CobW-like"/>
    <property type="match status" value="1"/>
</dbReference>
<feature type="compositionally biased region" description="Basic and acidic residues" evidence="7">
    <location>
        <begin position="247"/>
        <end position="262"/>
    </location>
</feature>
<evidence type="ECO:0000313" key="10">
    <source>
        <dbReference type="Proteomes" id="UP000032541"/>
    </source>
</evidence>
<comment type="similarity">
    <text evidence="4">Belongs to the SIMIBI class G3E GTPase family. ZNG1 subfamily.</text>
</comment>